<keyword evidence="3" id="KW-1185">Reference proteome</keyword>
<dbReference type="Pfam" id="PF12776">
    <property type="entry name" value="Myb_DNA-bind_3"/>
    <property type="match status" value="1"/>
</dbReference>
<protein>
    <recommendedName>
        <fullName evidence="1">Myb/SANT-like domain-containing protein</fullName>
    </recommendedName>
</protein>
<dbReference type="EMBL" id="RXIC02000020">
    <property type="protein sequence ID" value="KAB1224298.1"/>
    <property type="molecule type" value="Genomic_DNA"/>
</dbReference>
<evidence type="ECO:0000313" key="2">
    <source>
        <dbReference type="EMBL" id="KAB1224298.1"/>
    </source>
</evidence>
<feature type="domain" description="Myb/SANT-like" evidence="1">
    <location>
        <begin position="12"/>
        <end position="54"/>
    </location>
</feature>
<dbReference type="Proteomes" id="UP000516437">
    <property type="component" value="Chromosome 2"/>
</dbReference>
<dbReference type="OrthoDB" id="1736843at2759"/>
<dbReference type="PANTHER" id="PTHR47584:SF14">
    <property type="entry name" value="L10-INTERACTING MYB DOMAIN-CONTAINING PROTEIN-LIKE"/>
    <property type="match status" value="1"/>
</dbReference>
<dbReference type="PANTHER" id="PTHR47584">
    <property type="match status" value="1"/>
</dbReference>
<evidence type="ECO:0000259" key="1">
    <source>
        <dbReference type="Pfam" id="PF12776"/>
    </source>
</evidence>
<dbReference type="InterPro" id="IPR045026">
    <property type="entry name" value="LIMYB"/>
</dbReference>
<proteinExistence type="predicted"/>
<dbReference type="InterPro" id="IPR024752">
    <property type="entry name" value="Myb/SANT-like_dom"/>
</dbReference>
<reference evidence="2 3" key="1">
    <citation type="journal article" date="2019" name="Plant Biotechnol. J.">
        <title>The red bayberry genome and genetic basis of sex determination.</title>
        <authorList>
            <person name="Jia H.M."/>
            <person name="Jia H.J."/>
            <person name="Cai Q.L."/>
            <person name="Wang Y."/>
            <person name="Zhao H.B."/>
            <person name="Yang W.F."/>
            <person name="Wang G.Y."/>
            <person name="Li Y.H."/>
            <person name="Zhan D.L."/>
            <person name="Shen Y.T."/>
            <person name="Niu Q.F."/>
            <person name="Chang L."/>
            <person name="Qiu J."/>
            <person name="Zhao L."/>
            <person name="Xie H.B."/>
            <person name="Fu W.Y."/>
            <person name="Jin J."/>
            <person name="Li X.W."/>
            <person name="Jiao Y."/>
            <person name="Zhou C.C."/>
            <person name="Tu T."/>
            <person name="Chai C.Y."/>
            <person name="Gao J.L."/>
            <person name="Fan L.J."/>
            <person name="van de Weg E."/>
            <person name="Wang J.Y."/>
            <person name="Gao Z.S."/>
        </authorList>
    </citation>
    <scope>NUCLEOTIDE SEQUENCE [LARGE SCALE GENOMIC DNA]</scope>
    <source>
        <tissue evidence="2">Leaves</tissue>
    </source>
</reference>
<accession>A0A6A1WKQ0</accession>
<organism evidence="2 3">
    <name type="scientific">Morella rubra</name>
    <name type="common">Chinese bayberry</name>
    <dbReference type="NCBI Taxonomy" id="262757"/>
    <lineage>
        <taxon>Eukaryota</taxon>
        <taxon>Viridiplantae</taxon>
        <taxon>Streptophyta</taxon>
        <taxon>Embryophyta</taxon>
        <taxon>Tracheophyta</taxon>
        <taxon>Spermatophyta</taxon>
        <taxon>Magnoliopsida</taxon>
        <taxon>eudicotyledons</taxon>
        <taxon>Gunneridae</taxon>
        <taxon>Pentapetalae</taxon>
        <taxon>rosids</taxon>
        <taxon>fabids</taxon>
        <taxon>Fagales</taxon>
        <taxon>Myricaceae</taxon>
        <taxon>Morella</taxon>
    </lineage>
</organism>
<dbReference type="AlphaFoldDB" id="A0A6A1WKQ0"/>
<sequence>MLIFMPGLLVSAIKNKWKSLKKDYKAITILRNEGGVFWDPTLGTVKGADDGWWDTMAQECKETKRFKNRGCEHIELLDRLWKDAAKGKKVRIATGMHGANDEGEVKLEAAACHSDSLRRHGQLGGLLRPPSKWAPIVCPLRHPWTRVRGSDVRGLVGGCKSSLDRKAPVIDEEMMNEQIMFENWAEKQRRCQSSSTAADVDVPIGDFVAALEAVEPKLSQEQFNRAYIQLGTNKYLRRAFIALTADRRRDFAWGCGKPL</sequence>
<evidence type="ECO:0000313" key="3">
    <source>
        <dbReference type="Proteomes" id="UP000516437"/>
    </source>
</evidence>
<name>A0A6A1WKQ0_9ROSI</name>
<comment type="caution">
    <text evidence="2">The sequence shown here is derived from an EMBL/GenBank/DDBJ whole genome shotgun (WGS) entry which is preliminary data.</text>
</comment>
<gene>
    <name evidence="2" type="ORF">CJ030_MR2G000930</name>
</gene>